<comment type="similarity">
    <text evidence="1">Belongs to the peptidase C48 family.</text>
</comment>
<dbReference type="GO" id="GO:0080090">
    <property type="term" value="P:regulation of primary metabolic process"/>
    <property type="evidence" value="ECO:0007669"/>
    <property type="project" value="UniProtKB-ARBA"/>
</dbReference>
<evidence type="ECO:0000259" key="6">
    <source>
        <dbReference type="PROSITE" id="PS50600"/>
    </source>
</evidence>
<accession>A0ABD1CSC8</accession>
<dbReference type="SUPFAM" id="SSF54001">
    <property type="entry name" value="Cysteine proteinases"/>
    <property type="match status" value="1"/>
</dbReference>
<dbReference type="GO" id="GO:0006508">
    <property type="term" value="P:proteolysis"/>
    <property type="evidence" value="ECO:0007669"/>
    <property type="project" value="UniProtKB-KW"/>
</dbReference>
<keyword evidence="2" id="KW-0645">Protease</keyword>
<dbReference type="Gene3D" id="3.40.395.10">
    <property type="entry name" value="Adenoviral Proteinase, Chain A"/>
    <property type="match status" value="1"/>
</dbReference>
<dbReference type="Pfam" id="PF02902">
    <property type="entry name" value="Peptidase_C48"/>
    <property type="match status" value="1"/>
</dbReference>
<keyword evidence="8" id="KW-1185">Reference proteome</keyword>
<feature type="domain" description="Ubiquitin-like protease family profile" evidence="6">
    <location>
        <begin position="78"/>
        <end position="245"/>
    </location>
</feature>
<dbReference type="PROSITE" id="PS50600">
    <property type="entry name" value="ULP_PROTEASE"/>
    <property type="match status" value="1"/>
</dbReference>
<dbReference type="GO" id="GO:0060255">
    <property type="term" value="P:regulation of macromolecule metabolic process"/>
    <property type="evidence" value="ECO:0007669"/>
    <property type="project" value="UniProtKB-ARBA"/>
</dbReference>
<evidence type="ECO:0000256" key="5">
    <source>
        <dbReference type="SAM" id="MobiDB-lite"/>
    </source>
</evidence>
<reference evidence="7 8" key="1">
    <citation type="submission" date="2024-05" db="EMBL/GenBank/DDBJ databases">
        <title>Culex pipiens pipiens assembly and annotation.</title>
        <authorList>
            <person name="Alout H."/>
            <person name="Durand T."/>
        </authorList>
    </citation>
    <scope>NUCLEOTIDE SEQUENCE [LARGE SCALE GENOMIC DNA]</scope>
    <source>
        <strain evidence="7">HA-2024</strain>
        <tissue evidence="7">Whole body</tissue>
    </source>
</reference>
<dbReference type="EMBL" id="JBEHCU010009751">
    <property type="protein sequence ID" value="KAL1379304.1"/>
    <property type="molecule type" value="Genomic_DNA"/>
</dbReference>
<evidence type="ECO:0000313" key="8">
    <source>
        <dbReference type="Proteomes" id="UP001562425"/>
    </source>
</evidence>
<dbReference type="GO" id="GO:0008234">
    <property type="term" value="F:cysteine-type peptidase activity"/>
    <property type="evidence" value="ECO:0007669"/>
    <property type="project" value="UniProtKB-KW"/>
</dbReference>
<comment type="caution">
    <text evidence="7">The sequence shown here is derived from an EMBL/GenBank/DDBJ whole genome shotgun (WGS) entry which is preliminary data.</text>
</comment>
<evidence type="ECO:0000256" key="1">
    <source>
        <dbReference type="ARBA" id="ARBA00005234"/>
    </source>
</evidence>
<proteinExistence type="inferred from homology"/>
<evidence type="ECO:0000256" key="3">
    <source>
        <dbReference type="ARBA" id="ARBA00022801"/>
    </source>
</evidence>
<dbReference type="Proteomes" id="UP001562425">
    <property type="component" value="Unassembled WGS sequence"/>
</dbReference>
<dbReference type="InterPro" id="IPR038765">
    <property type="entry name" value="Papain-like_cys_pep_sf"/>
</dbReference>
<evidence type="ECO:0000256" key="4">
    <source>
        <dbReference type="ARBA" id="ARBA00022807"/>
    </source>
</evidence>
<dbReference type="PANTHER" id="PTHR12606:SF141">
    <property type="entry name" value="GH15225P-RELATED"/>
    <property type="match status" value="1"/>
</dbReference>
<dbReference type="InterPro" id="IPR003653">
    <property type="entry name" value="Peptidase_C48_C"/>
</dbReference>
<feature type="region of interest" description="Disordered" evidence="5">
    <location>
        <begin position="1"/>
        <end position="22"/>
    </location>
</feature>
<dbReference type="FunFam" id="3.40.395.10:FF:000001">
    <property type="entry name" value="Sentrin-specific protease 1"/>
    <property type="match status" value="1"/>
</dbReference>
<keyword evidence="4" id="KW-0788">Thiol protease</keyword>
<organism evidence="7 8">
    <name type="scientific">Culex pipiens pipiens</name>
    <name type="common">Northern house mosquito</name>
    <dbReference type="NCBI Taxonomy" id="38569"/>
    <lineage>
        <taxon>Eukaryota</taxon>
        <taxon>Metazoa</taxon>
        <taxon>Ecdysozoa</taxon>
        <taxon>Arthropoda</taxon>
        <taxon>Hexapoda</taxon>
        <taxon>Insecta</taxon>
        <taxon>Pterygota</taxon>
        <taxon>Neoptera</taxon>
        <taxon>Endopterygota</taxon>
        <taxon>Diptera</taxon>
        <taxon>Nematocera</taxon>
        <taxon>Culicoidea</taxon>
        <taxon>Culicidae</taxon>
        <taxon>Culicinae</taxon>
        <taxon>Culicini</taxon>
        <taxon>Culex</taxon>
        <taxon>Culex</taxon>
    </lineage>
</organism>
<feature type="compositionally biased region" description="Polar residues" evidence="5">
    <location>
        <begin position="1"/>
        <end position="18"/>
    </location>
</feature>
<dbReference type="PANTHER" id="PTHR12606">
    <property type="entry name" value="SENTRIN/SUMO-SPECIFIC PROTEASE"/>
    <property type="match status" value="1"/>
</dbReference>
<evidence type="ECO:0000256" key="2">
    <source>
        <dbReference type="ARBA" id="ARBA00022670"/>
    </source>
</evidence>
<protein>
    <recommendedName>
        <fullName evidence="6">Ubiquitin-like protease family profile domain-containing protein</fullName>
    </recommendedName>
</protein>
<gene>
    <name evidence="7" type="ORF">pipiens_014992</name>
</gene>
<sequence>MRTRSSANQGLSVRNSPSTRKKSRNILMSNISDLVERFNSIALQEGSYPELTAEQEEEIEKALHGGPNTDTIITRFHLIITRADLSTLAGDNRLNDQIINFYMNLLVERNAADPHLPRLYAMNTFFVPKLLSAGHAALRRWTRKVDLFAHDLILVPVHIAGLDHWCMAIVDLGQHTIRYYDSLGGGRPNHQVMDALERYLREESLDKRGKPLERPDFEKRHMRECPRQEYSNDCGVFSCAFAEHEARKVAVKGFGQAQMAYFRRKMVYEISKGRLLT</sequence>
<keyword evidence="3" id="KW-0378">Hydrolase</keyword>
<name>A0ABD1CSC8_CULPP</name>
<evidence type="ECO:0000313" key="7">
    <source>
        <dbReference type="EMBL" id="KAL1379304.1"/>
    </source>
</evidence>
<dbReference type="AlphaFoldDB" id="A0ABD1CSC8"/>